<feature type="region of interest" description="Disordered" evidence="2">
    <location>
        <begin position="138"/>
        <end position="170"/>
    </location>
</feature>
<sequence>MKMSKKEKYLLGVLGTVLISILYYQFIYINQVEKLDVKKKEKVEIETRHDEVLQSIKTLESRKENLKILNSSILEKSSDFYPTILQEKIILEIDKLLTDSGLNGNIAFSPIEVASVETMVAPEVAKAESSMKIITDEYNGSYKPEEETKKQETPNADKDEKSGEKVESQTGVATAEQLKVAINFTGSYDTLKKFILSVQEYKRKVVITNIAITPKSEAQVTGTMNIEFYAVPKLGDDDAAYLKWTMESVHGKDILFSAGAASGAYNSTVEEQGTKVDVNDFVMMLRPTSSELPVLTIGKAKDSSRETYLYSDNAKIEDVEIEFNEENEKIYYKYKTTKDFYPKSNTSVGKEITTISKDIVMEITSEARTSTNDNSTVKLKVINNTKKNVNLIIKSDDNSNPRVSVVSEGNTVNVTKK</sequence>
<protein>
    <recommendedName>
        <fullName evidence="6">Type IV pilus assembly protein PilO</fullName>
    </recommendedName>
</protein>
<dbReference type="InterPro" id="IPR014717">
    <property type="entry name" value="Transl_elong_EF1B/ribsomal_bS6"/>
</dbReference>
<reference evidence="4 5" key="1">
    <citation type="submission" date="2020-08" db="EMBL/GenBank/DDBJ databases">
        <title>Clostridia isolated from Swiss meat.</title>
        <authorList>
            <person name="Wambui J."/>
            <person name="Stevens M.J.A."/>
            <person name="Stephan R."/>
        </authorList>
    </citation>
    <scope>NUCLEOTIDE SEQUENCE [LARGE SCALE GENOMIC DNA]</scope>
    <source>
        <strain evidence="4 5">CM001</strain>
    </source>
</reference>
<dbReference type="Proteomes" id="UP000585258">
    <property type="component" value="Unassembled WGS sequence"/>
</dbReference>
<dbReference type="Gene3D" id="3.30.70.60">
    <property type="match status" value="1"/>
</dbReference>
<evidence type="ECO:0000256" key="2">
    <source>
        <dbReference type="SAM" id="MobiDB-lite"/>
    </source>
</evidence>
<keyword evidence="1" id="KW-0175">Coiled coil</keyword>
<name>A0A7X0VT71_9CLOT</name>
<keyword evidence="3" id="KW-0812">Transmembrane</keyword>
<dbReference type="RefSeq" id="WP_185164614.1">
    <property type="nucleotide sequence ID" value="NZ_JACKWY010000006.1"/>
</dbReference>
<accession>A0A7X0VT71</accession>
<dbReference type="AlphaFoldDB" id="A0A7X0VT71"/>
<proteinExistence type="predicted"/>
<comment type="caution">
    <text evidence="4">The sequence shown here is derived from an EMBL/GenBank/DDBJ whole genome shotgun (WGS) entry which is preliminary data.</text>
</comment>
<evidence type="ECO:0000256" key="1">
    <source>
        <dbReference type="SAM" id="Coils"/>
    </source>
</evidence>
<dbReference type="EMBL" id="JACKWY010000006">
    <property type="protein sequence ID" value="MBB6715291.1"/>
    <property type="molecule type" value="Genomic_DNA"/>
</dbReference>
<keyword evidence="3" id="KW-1133">Transmembrane helix</keyword>
<feature type="compositionally biased region" description="Basic and acidic residues" evidence="2">
    <location>
        <begin position="143"/>
        <end position="167"/>
    </location>
</feature>
<evidence type="ECO:0000313" key="5">
    <source>
        <dbReference type="Proteomes" id="UP000585258"/>
    </source>
</evidence>
<evidence type="ECO:0008006" key="6">
    <source>
        <dbReference type="Google" id="ProtNLM"/>
    </source>
</evidence>
<keyword evidence="3" id="KW-0472">Membrane</keyword>
<gene>
    <name evidence="4" type="ORF">H7E68_11290</name>
</gene>
<feature type="coiled-coil region" evidence="1">
    <location>
        <begin position="49"/>
        <end position="76"/>
    </location>
</feature>
<evidence type="ECO:0000256" key="3">
    <source>
        <dbReference type="SAM" id="Phobius"/>
    </source>
</evidence>
<evidence type="ECO:0000313" key="4">
    <source>
        <dbReference type="EMBL" id="MBB6715291.1"/>
    </source>
</evidence>
<feature type="transmembrane region" description="Helical" evidence="3">
    <location>
        <begin position="9"/>
        <end position="29"/>
    </location>
</feature>
<organism evidence="4 5">
    <name type="scientific">Clostridium gasigenes</name>
    <dbReference type="NCBI Taxonomy" id="94869"/>
    <lineage>
        <taxon>Bacteria</taxon>
        <taxon>Bacillati</taxon>
        <taxon>Bacillota</taxon>
        <taxon>Clostridia</taxon>
        <taxon>Eubacteriales</taxon>
        <taxon>Clostridiaceae</taxon>
        <taxon>Clostridium</taxon>
    </lineage>
</organism>